<evidence type="ECO:0000256" key="8">
    <source>
        <dbReference type="ARBA" id="ARBA00093627"/>
    </source>
</evidence>
<evidence type="ECO:0000256" key="4">
    <source>
        <dbReference type="ARBA" id="ARBA00022884"/>
    </source>
</evidence>
<dbReference type="GO" id="GO:0003729">
    <property type="term" value="F:mRNA binding"/>
    <property type="evidence" value="ECO:0007669"/>
    <property type="project" value="TreeGrafter"/>
</dbReference>
<feature type="compositionally biased region" description="Basic and acidic residues" evidence="10">
    <location>
        <begin position="831"/>
        <end position="843"/>
    </location>
</feature>
<evidence type="ECO:0000256" key="6">
    <source>
        <dbReference type="ARBA" id="ARBA00023242"/>
    </source>
</evidence>
<dbReference type="PANTHER" id="PTHR48025">
    <property type="entry name" value="OS02G0815200 PROTEIN"/>
    <property type="match status" value="1"/>
</dbReference>
<dbReference type="InterPro" id="IPR000504">
    <property type="entry name" value="RRM_dom"/>
</dbReference>
<feature type="compositionally biased region" description="Polar residues" evidence="10">
    <location>
        <begin position="107"/>
        <end position="118"/>
    </location>
</feature>
<evidence type="ECO:0000256" key="1">
    <source>
        <dbReference type="ARBA" id="ARBA00004123"/>
    </source>
</evidence>
<dbReference type="InterPro" id="IPR050502">
    <property type="entry name" value="Euk_RNA-bind_prot"/>
</dbReference>
<feature type="domain" description="RRM" evidence="11">
    <location>
        <begin position="846"/>
        <end position="918"/>
    </location>
</feature>
<dbReference type="InterPro" id="IPR011990">
    <property type="entry name" value="TPR-like_helical_dom_sf"/>
</dbReference>
<evidence type="ECO:0000313" key="12">
    <source>
        <dbReference type="EMBL" id="RVX75342.1"/>
    </source>
</evidence>
<feature type="region of interest" description="Disordered" evidence="10">
    <location>
        <begin position="1228"/>
        <end position="1287"/>
    </location>
</feature>
<dbReference type="Gene3D" id="1.25.40.10">
    <property type="entry name" value="Tetratricopeptide repeat domain"/>
    <property type="match status" value="2"/>
</dbReference>
<feature type="compositionally biased region" description="Basic and acidic residues" evidence="10">
    <location>
        <begin position="1258"/>
        <end position="1280"/>
    </location>
</feature>
<feature type="domain" description="RRM" evidence="11">
    <location>
        <begin position="1132"/>
        <end position="1205"/>
    </location>
</feature>
<organism evidence="12 13">
    <name type="scientific">Exophiala mesophila</name>
    <name type="common">Black yeast-like fungus</name>
    <dbReference type="NCBI Taxonomy" id="212818"/>
    <lineage>
        <taxon>Eukaryota</taxon>
        <taxon>Fungi</taxon>
        <taxon>Dikarya</taxon>
        <taxon>Ascomycota</taxon>
        <taxon>Pezizomycotina</taxon>
        <taxon>Eurotiomycetes</taxon>
        <taxon>Chaetothyriomycetidae</taxon>
        <taxon>Chaetothyriales</taxon>
        <taxon>Herpotrichiellaceae</taxon>
        <taxon>Exophiala</taxon>
    </lineage>
</organism>
<dbReference type="PROSITE" id="PS50102">
    <property type="entry name" value="RRM"/>
    <property type="match status" value="4"/>
</dbReference>
<dbReference type="GO" id="GO:0005688">
    <property type="term" value="C:U6 snRNP"/>
    <property type="evidence" value="ECO:0007669"/>
    <property type="project" value="UniProtKB-ARBA"/>
</dbReference>
<evidence type="ECO:0000256" key="2">
    <source>
        <dbReference type="ARBA" id="ARBA00022664"/>
    </source>
</evidence>
<dbReference type="Pfam" id="PF00076">
    <property type="entry name" value="RRM_1"/>
    <property type="match status" value="3"/>
</dbReference>
<dbReference type="SUPFAM" id="SSF54928">
    <property type="entry name" value="RNA-binding domain, RBD"/>
    <property type="match status" value="3"/>
</dbReference>
<feature type="region of interest" description="Disordered" evidence="10">
    <location>
        <begin position="805"/>
        <end position="843"/>
    </location>
</feature>
<dbReference type="FunFam" id="3.30.70.330:FF:000365">
    <property type="entry name" value="U4/U6 snRNA-associated-splicing factor PRP24"/>
    <property type="match status" value="1"/>
</dbReference>
<dbReference type="VEuPathDB" id="FungiDB:PV10_00182"/>
<dbReference type="EMBL" id="NAJM01000002">
    <property type="protein sequence ID" value="RVX75342.1"/>
    <property type="molecule type" value="Genomic_DNA"/>
</dbReference>
<feature type="compositionally biased region" description="Low complexity" evidence="10">
    <location>
        <begin position="39"/>
        <end position="70"/>
    </location>
</feature>
<feature type="region of interest" description="Disordered" evidence="10">
    <location>
        <begin position="1081"/>
        <end position="1129"/>
    </location>
</feature>
<evidence type="ECO:0000256" key="3">
    <source>
        <dbReference type="ARBA" id="ARBA00022737"/>
    </source>
</evidence>
<dbReference type="Proteomes" id="UP000288859">
    <property type="component" value="Unassembled WGS sequence"/>
</dbReference>
<dbReference type="SMART" id="SM00386">
    <property type="entry name" value="HAT"/>
    <property type="match status" value="3"/>
</dbReference>
<dbReference type="GO" id="GO:0006397">
    <property type="term" value="P:mRNA processing"/>
    <property type="evidence" value="ECO:0007669"/>
    <property type="project" value="UniProtKB-KW"/>
</dbReference>
<feature type="region of interest" description="Disordered" evidence="10">
    <location>
        <begin position="107"/>
        <end position="140"/>
    </location>
</feature>
<dbReference type="InterPro" id="IPR003107">
    <property type="entry name" value="HAT"/>
</dbReference>
<feature type="compositionally biased region" description="Polar residues" evidence="10">
    <location>
        <begin position="1"/>
        <end position="22"/>
    </location>
</feature>
<evidence type="ECO:0000256" key="7">
    <source>
        <dbReference type="ARBA" id="ARBA00093374"/>
    </source>
</evidence>
<comment type="function">
    <text evidence="7">Functions as a recycling factor of the spliceosome, a machinery that forms on each precursor-messenger RNA (pre-mRNA) and catalyzes the removal of introns. Chaperones the re-annealing of U4 and U6 snRNAs (small nuclear RNAs) released from previous rounds of splicing, an initial step in reforming the U4/U6-U5 tri-snRNP (small nuclear ribonucleoprotein) that can reassemble into another spliceosome complex; this step involves binding U6 and facilitating the unwinding of the U6 internal stem loop, followed by base-pairing of U6 to U4.</text>
</comment>
<dbReference type="SUPFAM" id="SSF48452">
    <property type="entry name" value="TPR-like"/>
    <property type="match status" value="1"/>
</dbReference>
<evidence type="ECO:0000256" key="10">
    <source>
        <dbReference type="SAM" id="MobiDB-lite"/>
    </source>
</evidence>
<keyword evidence="3" id="KW-0677">Repeat</keyword>
<dbReference type="InterPro" id="IPR031766">
    <property type="entry name" value="RRM_occluded"/>
</dbReference>
<evidence type="ECO:0000313" key="13">
    <source>
        <dbReference type="Proteomes" id="UP000288859"/>
    </source>
</evidence>
<proteinExistence type="predicted"/>
<dbReference type="GO" id="GO:0008380">
    <property type="term" value="P:RNA splicing"/>
    <property type="evidence" value="ECO:0007669"/>
    <property type="project" value="UniProtKB-KW"/>
</dbReference>
<name>A0A438NHZ3_EXOME</name>
<feature type="domain" description="RRM" evidence="11">
    <location>
        <begin position="919"/>
        <end position="995"/>
    </location>
</feature>
<dbReference type="SMART" id="SM00360">
    <property type="entry name" value="RRM"/>
    <property type="match status" value="4"/>
</dbReference>
<comment type="caution">
    <text evidence="12">The sequence shown here is derived from an EMBL/GenBank/DDBJ whole genome shotgun (WGS) entry which is preliminary data.</text>
</comment>
<accession>A0A438NHZ3</accession>
<dbReference type="OrthoDB" id="360390at2759"/>
<sequence length="1287" mass="143275">MDINSLLSPSETPRASSHTPTMATPPVVPSLKHANVQRTSSSTSLSLSTNSPLSRSIHPPSSIPPHVRSPLQQPAHSSPLISPVPAGTVAQLLPRTSSTQSIETLADLSSLQTHQTARVTPPIMNRGDSTDSQKSSAAPYPTLPAAAATSQPRTSFDIAMVETPNKEVLRSDYSNTSLGLDAQQRLAVLVAYIQETPSSYEAHTEIIKILHHGFVDYIYPSSDPNARRNPKSYDLLPELRRARENLDKLFAVGEEQWLDWLQDESILAETADERVAVVDKCQRALSEEVGSVRLWITYGEWVLHCYKWAQDALGDPQAENLDPERLIGREVFDWKTVLDIWADAVQHTKTDMSRSHEVWNKFFRVQFGEPGTELAINDATEALSLFQTRLRVPHAQWQQTFSAFSSFVSANVPPDEYEAVMASTLKDSAMAKQIFADRDHLETAIEQAKNTGDQAAEFQAFSAYMEWERAQREISKNGKAKGKRSQLAISTADFDMIAALFQRAELRFPSSLPIWEEHIEHILANSKADALPLLARATKHCPWSGSLWKQYLLTSELMEQPFDATEAIKHKATQTGLLDAAGIEEALVVYDAWCGYLLRRTRRPDATEEDADVAEMGIRSSIEAVHSLASKLGMSSDFDSTFRLQRKHVEYLKSQHRLDNARVQFDEMIADYGKYYKFWLRFYDFELQKNVQMAFSHSNGADRLAAISSAPFAAAILKQGLQQSRLDFPEPLIEALINHCEDYEDAEELQSALSLARKVRKTLAVKRHQEALENPVLVTDAQAVEVQVKDDYELTNGLSTGKRKRDIDVEDVDETTKRRRSNDDSEQPLESVDKSDQPLKRDREHASVLVRGIPANLADSKIRQFFSACGTVKSLRPLQDEDGSVVVEFEDADAANYALSRDGRDLEGSALSVVLNTGSTLYVTNYIAAADETYIRDLMSPYGDIISIRFPSLQKNKRRRFCYVDFKQPSGAQAATKLDGKEIDGLAITVKISDPSIRQPRTEQADGRKLFVGHLPFKATTDDIEQAFSSFGTIEHVKLPQDPKSSSRNRGIAFITFATSEEAQAALAMHQQDILGRKITVSQATEKGPRGARSVNGRSKSPSVAVDDNEKASAKRSLQAQEESEIEDRRSRTIAISGVPDTINESRLRVLAEKFAPVRKVILKTNHQGALIEFETIADAGRASIELDGFEIIPGRNIRITTEKEMLQQQAEHKQEQFIKKATVGHALSNGPVRRPNQPGTRKGGHLGQRSNMVFASAKKEAEAATDEKPGVGKTNDDFRSLMNNKT</sequence>
<evidence type="ECO:0000256" key="9">
    <source>
        <dbReference type="PROSITE-ProRule" id="PRU00176"/>
    </source>
</evidence>
<dbReference type="PANTHER" id="PTHR48025:SF1">
    <property type="entry name" value="RRM DOMAIN-CONTAINING PROTEIN"/>
    <property type="match status" value="1"/>
</dbReference>
<comment type="subcellular location">
    <subcellularLocation>
        <location evidence="1">Nucleus</location>
    </subcellularLocation>
</comment>
<feature type="domain" description="RRM" evidence="11">
    <location>
        <begin position="1008"/>
        <end position="1086"/>
    </location>
</feature>
<dbReference type="InterPro" id="IPR012677">
    <property type="entry name" value="Nucleotide-bd_a/b_plait_sf"/>
</dbReference>
<feature type="region of interest" description="Disordered" evidence="10">
    <location>
        <begin position="1"/>
        <end position="83"/>
    </location>
</feature>
<evidence type="ECO:0000256" key="5">
    <source>
        <dbReference type="ARBA" id="ARBA00023187"/>
    </source>
</evidence>
<keyword evidence="5" id="KW-0508">mRNA splicing</keyword>
<evidence type="ECO:0000259" key="11">
    <source>
        <dbReference type="PROSITE" id="PS50102"/>
    </source>
</evidence>
<reference evidence="12 13" key="1">
    <citation type="submission" date="2017-03" db="EMBL/GenBank/DDBJ databases">
        <title>Genomes of endolithic fungi from Antarctica.</title>
        <authorList>
            <person name="Coleine C."/>
            <person name="Masonjones S."/>
            <person name="Stajich J.E."/>
        </authorList>
    </citation>
    <scope>NUCLEOTIDE SEQUENCE [LARGE SCALE GENOMIC DNA]</scope>
    <source>
        <strain evidence="12 13">CCFEE 6314</strain>
    </source>
</reference>
<keyword evidence="6" id="KW-0539">Nucleus</keyword>
<gene>
    <name evidence="12" type="ORF">B0A52_00695</name>
</gene>
<dbReference type="Pfam" id="PF16842">
    <property type="entry name" value="RRM_occluded"/>
    <property type="match status" value="1"/>
</dbReference>
<dbReference type="CDD" id="cd12299">
    <property type="entry name" value="RRM4_Prp24"/>
    <property type="match status" value="1"/>
</dbReference>
<dbReference type="Gene3D" id="3.30.70.330">
    <property type="match status" value="4"/>
</dbReference>
<protein>
    <recommendedName>
        <fullName evidence="8">U4/U6 snRNA-associated-splicing factor PRP24</fullName>
    </recommendedName>
</protein>
<feature type="compositionally biased region" description="Polar residues" evidence="10">
    <location>
        <begin position="71"/>
        <end position="80"/>
    </location>
</feature>
<keyword evidence="4 9" id="KW-0694">RNA-binding</keyword>
<dbReference type="InterPro" id="IPR035979">
    <property type="entry name" value="RBD_domain_sf"/>
</dbReference>
<keyword evidence="2" id="KW-0507">mRNA processing</keyword>